<evidence type="ECO:0000256" key="11">
    <source>
        <dbReference type="ARBA" id="ARBA00023239"/>
    </source>
</evidence>
<dbReference type="InterPro" id="IPR034741">
    <property type="entry name" value="Terpene_cyclase-like_1_C"/>
</dbReference>
<evidence type="ECO:0000256" key="7">
    <source>
        <dbReference type="ARBA" id="ARBA00022640"/>
    </source>
</evidence>
<comment type="similarity">
    <text evidence="5">Belongs to the terpene synthase family. Tpsd subfamily.</text>
</comment>
<keyword evidence="6" id="KW-0150">Chloroplast</keyword>
<comment type="subcellular location">
    <subcellularLocation>
        <location evidence="3">Plastid</location>
        <location evidence="3">Chloroplast</location>
    </subcellularLocation>
</comment>
<dbReference type="Pfam" id="PF03936">
    <property type="entry name" value="Terpene_synth_C"/>
    <property type="match status" value="1"/>
</dbReference>
<dbReference type="SFLD" id="SFLDG01014">
    <property type="entry name" value="Terpene_Cyclase_Like_1_N-term"/>
    <property type="match status" value="1"/>
</dbReference>
<dbReference type="GO" id="GO:0010333">
    <property type="term" value="F:terpene synthase activity"/>
    <property type="evidence" value="ECO:0007669"/>
    <property type="project" value="InterPro"/>
</dbReference>
<dbReference type="InterPro" id="IPR050148">
    <property type="entry name" value="Terpene_synthase-like"/>
</dbReference>
<keyword evidence="11" id="KW-0456">Lyase</keyword>
<dbReference type="SFLD" id="SFLDS00005">
    <property type="entry name" value="Isoprenoid_Synthase_Type_I"/>
    <property type="match status" value="1"/>
</dbReference>
<dbReference type="InterPro" id="IPR036965">
    <property type="entry name" value="Terpene_synth_N_sf"/>
</dbReference>
<keyword evidence="9" id="KW-0460">Magnesium</keyword>
<feature type="domain" description="Terpene synthase metal-binding" evidence="13">
    <location>
        <begin position="331"/>
        <end position="570"/>
    </location>
</feature>
<sequence length="634" mass="72193">MALVSAVPLNSKLCLCKTLFGFSHELKAIHSTVPNLGMCRGGKSIVPSMSMSSTTSVSNEDGVPRRVAGHHSNLWDDDSIASLSTSYEAPSYRERADRLIGEVKNIFDLMSVEDGVSTSPLNDLHHRLWMVDSVERLGIDRHFKHEINSALDHVYSYWTEKGIGRGRESVVTDLNSTALGLRALRLHGYTVSSHVLDHFKNEKGQFTCSAIQTEGEIRDVINLFRASLIAFPGEKIMEEAEIFSTMYLKDALQKIPPSGLSQEIEYLLEFGWHTNLPRMETRMYIDVFGEDTTFETPYLIRAKLLELAKLEFNIFHSLVKRELQSLSRWWKDYGFPEITFSRHRHVEYYTLAACIANDPKHSAFRLGFGKICHMITVLDDIYDTFGTMEELELLTAAFKRWDPSSIECLPDYMKGVYMAVYDHINEMAREAQKIQGRDTVSYARKSWEAFIDAYMQEAKWISSGYLPTFDEYLENGKVSFGSRITTLEPMLTLGFPLPPRILQEIDFPSKFNDLICAILRLKGDTQCYKADRARGEEASSVSCYMKDHPGTTEEDAVNQVNAMVDNLTKELNWELLRPDSNGVPISYKKPAFDICRVFHYGYKYRDGFSVASVEIKNLVTRTVVETVPLKGEFV</sequence>
<dbReference type="InterPro" id="IPR044814">
    <property type="entry name" value="Terpene_cyclase_plant_C1"/>
</dbReference>
<dbReference type="EMBL" id="MN652001">
    <property type="protein sequence ID" value="QMU23998.1"/>
    <property type="molecule type" value="mRNA"/>
</dbReference>
<evidence type="ECO:0000256" key="6">
    <source>
        <dbReference type="ARBA" id="ARBA00022528"/>
    </source>
</evidence>
<dbReference type="PANTHER" id="PTHR31739">
    <property type="entry name" value="ENT-COPALYL DIPHOSPHATE SYNTHASE, CHLOROPLASTIC"/>
    <property type="match status" value="1"/>
</dbReference>
<dbReference type="CDD" id="cd00684">
    <property type="entry name" value="Terpene_cyclase_plant_C1"/>
    <property type="match status" value="1"/>
</dbReference>
<evidence type="ECO:0000256" key="2">
    <source>
        <dbReference type="ARBA" id="ARBA00001946"/>
    </source>
</evidence>
<evidence type="ECO:0000259" key="12">
    <source>
        <dbReference type="Pfam" id="PF01397"/>
    </source>
</evidence>
<dbReference type="InterPro" id="IPR005630">
    <property type="entry name" value="Terpene_synthase_metal-bd"/>
</dbReference>
<reference evidence="14" key="1">
    <citation type="submission" date="2019-11" db="EMBL/GenBank/DDBJ databases">
        <title>cDNA isolation and functional characterization of monoterpene synthases and sesquiterpene synthase in Pinus massoniana.</title>
        <authorList>
            <person name="Chen R."/>
        </authorList>
    </citation>
    <scope>NUCLEOTIDE SEQUENCE</scope>
</reference>
<evidence type="ECO:0000256" key="3">
    <source>
        <dbReference type="ARBA" id="ARBA00004229"/>
    </source>
</evidence>
<evidence type="ECO:0000256" key="4">
    <source>
        <dbReference type="ARBA" id="ARBA00005140"/>
    </source>
</evidence>
<dbReference type="UniPathway" id="UPA00924"/>
<dbReference type="AlphaFoldDB" id="A0A8K0YVJ6"/>
<keyword evidence="7" id="KW-0934">Plastid</keyword>
<dbReference type="FunFam" id="1.10.600.10:FF:000005">
    <property type="entry name" value="Ent-kaur-16-ene synthase, chloroplastic"/>
    <property type="match status" value="1"/>
</dbReference>
<dbReference type="GO" id="GO:0000287">
    <property type="term" value="F:magnesium ion binding"/>
    <property type="evidence" value="ECO:0007669"/>
    <property type="project" value="InterPro"/>
</dbReference>
<proteinExistence type="evidence at transcript level"/>
<keyword evidence="8" id="KW-0479">Metal-binding</keyword>
<comment type="cofactor">
    <cofactor evidence="1">
        <name>Mn(2+)</name>
        <dbReference type="ChEBI" id="CHEBI:29035"/>
    </cofactor>
</comment>
<dbReference type="Gene3D" id="1.50.10.130">
    <property type="entry name" value="Terpene synthase, N-terminal domain"/>
    <property type="match status" value="1"/>
</dbReference>
<dbReference type="SUPFAM" id="SSF48239">
    <property type="entry name" value="Terpenoid cyclases/Protein prenyltransferases"/>
    <property type="match status" value="1"/>
</dbReference>
<accession>A0A8K0YVJ6</accession>
<evidence type="ECO:0000256" key="1">
    <source>
        <dbReference type="ARBA" id="ARBA00001936"/>
    </source>
</evidence>
<feature type="domain" description="Terpene synthase N-terminal" evidence="12">
    <location>
        <begin position="75"/>
        <end position="268"/>
    </location>
</feature>
<evidence type="ECO:0000256" key="9">
    <source>
        <dbReference type="ARBA" id="ARBA00022842"/>
    </source>
</evidence>
<protein>
    <submittedName>
        <fullName evidence="14">TPS (+)-alpha-pinene</fullName>
    </submittedName>
</protein>
<dbReference type="Gene3D" id="1.10.600.10">
    <property type="entry name" value="Farnesyl Diphosphate Synthase"/>
    <property type="match status" value="1"/>
</dbReference>
<dbReference type="FunFam" id="1.50.10.130:FF:000004">
    <property type="entry name" value="Carene synthase, chloroplastic"/>
    <property type="match status" value="1"/>
</dbReference>
<evidence type="ECO:0000313" key="14">
    <source>
        <dbReference type="EMBL" id="QMU23998.1"/>
    </source>
</evidence>
<comment type="cofactor">
    <cofactor evidence="2">
        <name>Mg(2+)</name>
        <dbReference type="ChEBI" id="CHEBI:18420"/>
    </cofactor>
</comment>
<name>A0A8K0YVJ6_PINMS</name>
<evidence type="ECO:0000259" key="13">
    <source>
        <dbReference type="Pfam" id="PF03936"/>
    </source>
</evidence>
<keyword evidence="10" id="KW-0809">Transit peptide</keyword>
<evidence type="ECO:0000256" key="10">
    <source>
        <dbReference type="ARBA" id="ARBA00022946"/>
    </source>
</evidence>
<dbReference type="SUPFAM" id="SSF48576">
    <property type="entry name" value="Terpenoid synthases"/>
    <property type="match status" value="1"/>
</dbReference>
<dbReference type="InterPro" id="IPR008949">
    <property type="entry name" value="Isoprenoid_synthase_dom_sf"/>
</dbReference>
<organism evidence="14">
    <name type="scientific">Pinus massoniana</name>
    <name type="common">Chinese red pine</name>
    <dbReference type="NCBI Taxonomy" id="88730"/>
    <lineage>
        <taxon>Eukaryota</taxon>
        <taxon>Viridiplantae</taxon>
        <taxon>Streptophyta</taxon>
        <taxon>Embryophyta</taxon>
        <taxon>Tracheophyta</taxon>
        <taxon>Spermatophyta</taxon>
        <taxon>Pinopsida</taxon>
        <taxon>Pinidae</taxon>
        <taxon>Conifers I</taxon>
        <taxon>Pinales</taxon>
        <taxon>Pinaceae</taxon>
        <taxon>Pinus</taxon>
        <taxon>Pinus subgen. Pinus</taxon>
    </lineage>
</organism>
<evidence type="ECO:0000256" key="8">
    <source>
        <dbReference type="ARBA" id="ARBA00022723"/>
    </source>
</evidence>
<dbReference type="GO" id="GO:0009507">
    <property type="term" value="C:chloroplast"/>
    <property type="evidence" value="ECO:0007669"/>
    <property type="project" value="UniProtKB-SubCell"/>
</dbReference>
<dbReference type="PANTHER" id="PTHR31739:SF25">
    <property type="entry name" value="(E,E)-GERANYLLINALOOL SYNTHASE"/>
    <property type="match status" value="1"/>
</dbReference>
<evidence type="ECO:0000256" key="5">
    <source>
        <dbReference type="ARBA" id="ARBA00008762"/>
    </source>
</evidence>
<dbReference type="InterPro" id="IPR008930">
    <property type="entry name" value="Terpenoid_cyclase/PrenylTrfase"/>
</dbReference>
<dbReference type="SFLD" id="SFLDG01019">
    <property type="entry name" value="Terpene_Cyclase_Like_1_C_Termi"/>
    <property type="match status" value="1"/>
</dbReference>
<dbReference type="Pfam" id="PF01397">
    <property type="entry name" value="Terpene_synth"/>
    <property type="match status" value="1"/>
</dbReference>
<dbReference type="InterPro" id="IPR001906">
    <property type="entry name" value="Terpene_synth_N"/>
</dbReference>
<dbReference type="GO" id="GO:0016102">
    <property type="term" value="P:diterpenoid biosynthetic process"/>
    <property type="evidence" value="ECO:0007669"/>
    <property type="project" value="InterPro"/>
</dbReference>
<comment type="pathway">
    <text evidence="4">Terpene metabolism; oleoresin biosynthesis.</text>
</comment>